<gene>
    <name evidence="3" type="ordered locus">Tter_2442</name>
</gene>
<dbReference type="InterPro" id="IPR036812">
    <property type="entry name" value="NAD(P)_OxRdtase_dom_sf"/>
</dbReference>
<evidence type="ECO:0000313" key="3">
    <source>
        <dbReference type="EMBL" id="ACZ43336.1"/>
    </source>
</evidence>
<dbReference type="OrthoDB" id="9804790at2"/>
<name>D1CHW5_THET1</name>
<dbReference type="InterPro" id="IPR020471">
    <property type="entry name" value="AKR"/>
</dbReference>
<evidence type="ECO:0000256" key="1">
    <source>
        <dbReference type="ARBA" id="ARBA00023002"/>
    </source>
</evidence>
<dbReference type="HOGENOM" id="CLU_023205_2_0_0"/>
<dbReference type="STRING" id="525904.Tter_2442"/>
<dbReference type="PROSITE" id="PS51257">
    <property type="entry name" value="PROKAR_LIPOPROTEIN"/>
    <property type="match status" value="1"/>
</dbReference>
<organism evidence="3 4">
    <name type="scientific">Thermobaculum terrenum (strain ATCC BAA-798 / CCMEE 7001 / YNP1)</name>
    <dbReference type="NCBI Taxonomy" id="525904"/>
    <lineage>
        <taxon>Bacteria</taxon>
        <taxon>Bacillati</taxon>
        <taxon>Chloroflexota</taxon>
        <taxon>Chloroflexia</taxon>
        <taxon>Candidatus Thermobaculales</taxon>
        <taxon>Candidatus Thermobaculaceae</taxon>
        <taxon>Thermobaculum</taxon>
    </lineage>
</organism>
<dbReference type="RefSeq" id="WP_012876367.1">
    <property type="nucleotide sequence ID" value="NC_013526.1"/>
</dbReference>
<dbReference type="SUPFAM" id="SSF51430">
    <property type="entry name" value="NAD(P)-linked oxidoreductase"/>
    <property type="match status" value="1"/>
</dbReference>
<dbReference type="PANTHER" id="PTHR43364">
    <property type="entry name" value="NADH-SPECIFIC METHYLGLYOXAL REDUCTASE-RELATED"/>
    <property type="match status" value="1"/>
</dbReference>
<evidence type="ECO:0000259" key="2">
    <source>
        <dbReference type="Pfam" id="PF00248"/>
    </source>
</evidence>
<dbReference type="InterPro" id="IPR050523">
    <property type="entry name" value="AKR_Detox_Biosynth"/>
</dbReference>
<dbReference type="Proteomes" id="UP000000323">
    <property type="component" value="Chromosome 2"/>
</dbReference>
<reference evidence="4" key="1">
    <citation type="journal article" date="2010" name="Stand. Genomic Sci.">
        <title>Complete genome sequence of 'Thermobaculum terrenum' type strain (YNP1).</title>
        <authorList>
            <person name="Kiss H."/>
            <person name="Cleland D."/>
            <person name="Lapidus A."/>
            <person name="Lucas S."/>
            <person name="Glavina Del Rio T."/>
            <person name="Nolan M."/>
            <person name="Tice H."/>
            <person name="Han C."/>
            <person name="Goodwin L."/>
            <person name="Pitluck S."/>
            <person name="Liolios K."/>
            <person name="Ivanova N."/>
            <person name="Mavromatis K."/>
            <person name="Ovchinnikova G."/>
            <person name="Pati A."/>
            <person name="Chen A."/>
            <person name="Palaniappan K."/>
            <person name="Land M."/>
            <person name="Hauser L."/>
            <person name="Chang Y."/>
            <person name="Jeffries C."/>
            <person name="Lu M."/>
            <person name="Brettin T."/>
            <person name="Detter J."/>
            <person name="Goker M."/>
            <person name="Tindall B."/>
            <person name="Beck B."/>
            <person name="McDermott T."/>
            <person name="Woyke T."/>
            <person name="Bristow J."/>
            <person name="Eisen J."/>
            <person name="Markowitz V."/>
            <person name="Hugenholtz P."/>
            <person name="Kyrpides N."/>
            <person name="Klenk H."/>
            <person name="Cheng J."/>
        </authorList>
    </citation>
    <scope>NUCLEOTIDE SEQUENCE [LARGE SCALE GENOMIC DNA]</scope>
    <source>
        <strain evidence="4">ATCC BAA-798 / YNP1</strain>
    </source>
</reference>
<sequence>METRRIGSLGVSVVGLGCNNFGRRLDYEGTKRVIDAALDAGINFLDTADVYGGGQSEEFIGRALEGRRQQVVIATKFGNPMEGQGQGASAAYVRVAVEASLRRLRTDYIDLYQLHRPDPSVPIEETLAALDQLVREGKVREIGCSNFSAQQLREAEDAARSANTARFVSVQNHYNLLHREAEREVLGECERLGLAFLPYFPLASGLLTGKYRKGQPPPEGTRLASRPESLRDEVLERVEALIAFAEARGRTVLDLAVSWLLSRPAVASVIAGATSPEQVKHNVAAASWQLSQEELEELDRIVPPGENLA</sequence>
<accession>D1CHW5</accession>
<dbReference type="PANTHER" id="PTHR43364:SF4">
    <property type="entry name" value="NAD(P)-LINKED OXIDOREDUCTASE SUPERFAMILY PROTEIN"/>
    <property type="match status" value="1"/>
</dbReference>
<evidence type="ECO:0000313" key="4">
    <source>
        <dbReference type="Proteomes" id="UP000000323"/>
    </source>
</evidence>
<keyword evidence="4" id="KW-1185">Reference proteome</keyword>
<dbReference type="InterPro" id="IPR023210">
    <property type="entry name" value="NADP_OxRdtase_dom"/>
</dbReference>
<dbReference type="PRINTS" id="PR00069">
    <property type="entry name" value="ALDKETRDTASE"/>
</dbReference>
<feature type="domain" description="NADP-dependent oxidoreductase" evidence="2">
    <location>
        <begin position="14"/>
        <end position="301"/>
    </location>
</feature>
<keyword evidence="1" id="KW-0560">Oxidoreductase</keyword>
<dbReference type="Gene3D" id="3.20.20.100">
    <property type="entry name" value="NADP-dependent oxidoreductase domain"/>
    <property type="match status" value="1"/>
</dbReference>
<dbReference type="eggNOG" id="COG0667">
    <property type="taxonomic scope" value="Bacteria"/>
</dbReference>
<dbReference type="EMBL" id="CP001826">
    <property type="protein sequence ID" value="ACZ43336.1"/>
    <property type="molecule type" value="Genomic_DNA"/>
</dbReference>
<dbReference type="Pfam" id="PF00248">
    <property type="entry name" value="Aldo_ket_red"/>
    <property type="match status" value="1"/>
</dbReference>
<dbReference type="CDD" id="cd19084">
    <property type="entry name" value="AKR_AKR11B1-like"/>
    <property type="match status" value="1"/>
</dbReference>
<proteinExistence type="predicted"/>
<protein>
    <submittedName>
        <fullName evidence="3">Aldo/keto reductase</fullName>
    </submittedName>
</protein>
<dbReference type="FunFam" id="3.20.20.100:FF:000004">
    <property type="entry name" value="Oxidoreductase, aldo/keto reductase"/>
    <property type="match status" value="1"/>
</dbReference>
<dbReference type="GO" id="GO:0005829">
    <property type="term" value="C:cytosol"/>
    <property type="evidence" value="ECO:0007669"/>
    <property type="project" value="UniProtKB-ARBA"/>
</dbReference>
<dbReference type="AlphaFoldDB" id="D1CHW5"/>
<dbReference type="KEGG" id="ttr:Tter_2442"/>
<dbReference type="GO" id="GO:0016491">
    <property type="term" value="F:oxidoreductase activity"/>
    <property type="evidence" value="ECO:0007669"/>
    <property type="project" value="UniProtKB-KW"/>
</dbReference>